<evidence type="ECO:0000313" key="1">
    <source>
        <dbReference type="EMBL" id="MEX3933262.1"/>
    </source>
</evidence>
<sequence>MTTQLLADCSQLWGNDIVTSPTGDLGIATDATRSQQRVIRRLLTNPLDANGPPDYPLHPDYGAGLARYVGANVNVAKLRALIRGQMLLEDSVAKNPQPQVTVTLIDPTTISVYIRYTIAGSGSPSTLSFNVNS</sequence>
<comment type="caution">
    <text evidence="1">The sequence shown here is derived from an EMBL/GenBank/DDBJ whole genome shotgun (WGS) entry which is preliminary data.</text>
</comment>
<evidence type="ECO:0000313" key="2">
    <source>
        <dbReference type="Proteomes" id="UP001558850"/>
    </source>
</evidence>
<dbReference type="EMBL" id="JBFRCH010000007">
    <property type="protein sequence ID" value="MEX3933262.1"/>
    <property type="molecule type" value="Genomic_DNA"/>
</dbReference>
<dbReference type="Proteomes" id="UP001558850">
    <property type="component" value="Unassembled WGS sequence"/>
</dbReference>
<reference evidence="1" key="1">
    <citation type="submission" date="2024-07" db="EMBL/GenBank/DDBJ databases">
        <title>A survey of Mimosa microsymbionts across Brazilian biomes reveals a high diversity of Paraburkholderia nodulating endemic species, but also that Cupriavidus is common as a symbiont of widespread species.</title>
        <authorList>
            <person name="Rouws L."/>
            <person name="Barauna A."/>
            <person name="Beukes C."/>
            <person name="Rouws J.R.C."/>
            <person name="De Faria S.M."/>
            <person name="Gross E."/>
            <person name="Bueno Dos Reis Junior F."/>
            <person name="Simon M.F."/>
            <person name="Maluk M."/>
            <person name="Odee D.W."/>
            <person name="Kenicer G."/>
            <person name="Young J.P.W."/>
            <person name="Reis V.M."/>
            <person name="Zilli J."/>
            <person name="James E.K."/>
        </authorList>
    </citation>
    <scope>NUCLEOTIDE SEQUENCE</scope>
    <source>
        <strain evidence="1">EG181B</strain>
    </source>
</reference>
<organism evidence="1 2">
    <name type="scientific">Paraburkholderia phymatum</name>
    <dbReference type="NCBI Taxonomy" id="148447"/>
    <lineage>
        <taxon>Bacteria</taxon>
        <taxon>Pseudomonadati</taxon>
        <taxon>Pseudomonadota</taxon>
        <taxon>Betaproteobacteria</taxon>
        <taxon>Burkholderiales</taxon>
        <taxon>Burkholderiaceae</taxon>
        <taxon>Paraburkholderia</taxon>
    </lineage>
</organism>
<accession>A0ACC6U101</accession>
<name>A0ACC6U101_9BURK</name>
<proteinExistence type="predicted"/>
<protein>
    <submittedName>
        <fullName evidence="1">Phage tail protein</fullName>
    </submittedName>
</protein>
<keyword evidence="2" id="KW-1185">Reference proteome</keyword>
<gene>
    <name evidence="1" type="ORF">AB4Y32_15915</name>
</gene>